<reference evidence="2" key="1">
    <citation type="submission" date="2022-11" db="UniProtKB">
        <authorList>
            <consortium name="WormBaseParasite"/>
        </authorList>
    </citation>
    <scope>IDENTIFICATION</scope>
</reference>
<proteinExistence type="predicted"/>
<evidence type="ECO:0000313" key="1">
    <source>
        <dbReference type="Proteomes" id="UP000887578"/>
    </source>
</evidence>
<dbReference type="Proteomes" id="UP000887578">
    <property type="component" value="Unplaced"/>
</dbReference>
<dbReference type="AlphaFoldDB" id="A0A914PYZ2"/>
<evidence type="ECO:0000313" key="2">
    <source>
        <dbReference type="WBParaSite" id="PDA_v2.g24084.t1"/>
    </source>
</evidence>
<accession>A0A914PYZ2</accession>
<dbReference type="WBParaSite" id="PDA_v2.g24084.t1">
    <property type="protein sequence ID" value="PDA_v2.g24084.t1"/>
    <property type="gene ID" value="PDA_v2.g24084"/>
</dbReference>
<organism evidence="1 2">
    <name type="scientific">Panagrolaimus davidi</name>
    <dbReference type="NCBI Taxonomy" id="227884"/>
    <lineage>
        <taxon>Eukaryota</taxon>
        <taxon>Metazoa</taxon>
        <taxon>Ecdysozoa</taxon>
        <taxon>Nematoda</taxon>
        <taxon>Chromadorea</taxon>
        <taxon>Rhabditida</taxon>
        <taxon>Tylenchina</taxon>
        <taxon>Panagrolaimomorpha</taxon>
        <taxon>Panagrolaimoidea</taxon>
        <taxon>Panagrolaimidae</taxon>
        <taxon>Panagrolaimus</taxon>
    </lineage>
</organism>
<sequence>MATKDESLNGKHQLFVKRETDDDSRYKNLNLNQNQKSLNVFPVQSYNNSKTNNNKEIAWNSTNVNWKISHPLNLNIETKGIPKKCWTKENFSANNSTISLHISVYEGSNESTKTTENFVGLVNPFEFPRQQNENPTNMFEIMAFKSSQQLLRPTRTLTELALLNPLWPKPLDSIIQPWRQCGIGEKIRNEWKNGLTNYLFSITKIPNFLKGWYSPEFKTQLSADIGNKNLFDTNQKSRFEYKE</sequence>
<protein>
    <submittedName>
        <fullName evidence="2">Uncharacterized protein</fullName>
    </submittedName>
</protein>
<name>A0A914PYZ2_9BILA</name>
<keyword evidence="1" id="KW-1185">Reference proteome</keyword>